<dbReference type="KEGG" id="rtn:A6122_2444"/>
<sequence length="324" mass="32843">MTAHPRPFRAAAVAAAALGLLLATAAPASAGSNVSEDILQYNGGGITVDAGPAYAGYDVFVQSQTPRSATRSGGVWTVQKASLDAEGSARVVNLAGPVNLYFFSPSAVKPSLELPPANATAAIYRGQEVEYTVDPAAGTAVLEGDVPTAVAPDLRDYQSSIMPFTPADIAPATYTKGEPFDLTFSNLSWATENDLDGLSTSVVIYSDPTTLGTPTITDAAVTQTIGAEWTTDPHTVALMDSYGRILAVATLDGGATAEETPAATPAETPAAAVPVVDTGSKPTSAQPHLAETGVEAGGLALVASALLLAGAGGLVMARRRRASA</sequence>
<feature type="transmembrane region" description="Helical" evidence="5">
    <location>
        <begin position="296"/>
        <end position="317"/>
    </location>
</feature>
<feature type="domain" description="Gram-positive cocci surface proteins LPxTG" evidence="7">
    <location>
        <begin position="289"/>
        <end position="324"/>
    </location>
</feature>
<keyword evidence="5" id="KW-1133">Transmembrane helix</keyword>
<evidence type="ECO:0000313" key="8">
    <source>
        <dbReference type="EMBL" id="AND17560.1"/>
    </source>
</evidence>
<keyword evidence="5" id="KW-0812">Transmembrane</keyword>
<proteinExistence type="predicted"/>
<evidence type="ECO:0000256" key="5">
    <source>
        <dbReference type="SAM" id="Phobius"/>
    </source>
</evidence>
<dbReference type="PROSITE" id="PS50847">
    <property type="entry name" value="GRAM_POS_ANCHORING"/>
    <property type="match status" value="1"/>
</dbReference>
<dbReference type="EMBL" id="CP015515">
    <property type="protein sequence ID" value="AND17560.1"/>
    <property type="molecule type" value="Genomic_DNA"/>
</dbReference>
<feature type="chain" id="PRO_5007816698" description="Gram-positive cocci surface proteins LPxTG domain-containing protein" evidence="6">
    <location>
        <begin position="31"/>
        <end position="324"/>
    </location>
</feature>
<evidence type="ECO:0000256" key="1">
    <source>
        <dbReference type="ARBA" id="ARBA00022512"/>
    </source>
</evidence>
<dbReference type="AlphaFoldDB" id="A0A160KUH7"/>
<evidence type="ECO:0000256" key="6">
    <source>
        <dbReference type="SAM" id="SignalP"/>
    </source>
</evidence>
<evidence type="ECO:0000259" key="7">
    <source>
        <dbReference type="PROSITE" id="PS50847"/>
    </source>
</evidence>
<keyword evidence="2" id="KW-0964">Secreted</keyword>
<reference evidence="8 9" key="1">
    <citation type="submission" date="2016-05" db="EMBL/GenBank/DDBJ databases">
        <title>Complete genome sequence of Rathayibacter tritici NCPPB 1953.</title>
        <authorList>
            <person name="Park J."/>
            <person name="Lee H.-H."/>
            <person name="Lee S.-W."/>
            <person name="Seo Y.-S."/>
        </authorList>
    </citation>
    <scope>NUCLEOTIDE SEQUENCE [LARGE SCALE GENOMIC DNA]</scope>
    <source>
        <strain evidence="8 9">NCPPB 1953</strain>
    </source>
</reference>
<accession>A0A160KUH7</accession>
<evidence type="ECO:0000313" key="9">
    <source>
        <dbReference type="Proteomes" id="UP000077071"/>
    </source>
</evidence>
<dbReference type="PATRIC" id="fig|33888.3.peg.2730"/>
<evidence type="ECO:0000256" key="3">
    <source>
        <dbReference type="ARBA" id="ARBA00022729"/>
    </source>
</evidence>
<name>A0A160KUH7_9MICO</name>
<feature type="signal peptide" evidence="6">
    <location>
        <begin position="1"/>
        <end position="30"/>
    </location>
</feature>
<dbReference type="STRING" id="33888.A6122_2444"/>
<organism evidence="8 9">
    <name type="scientific">Rathayibacter tritici</name>
    <dbReference type="NCBI Taxonomy" id="33888"/>
    <lineage>
        <taxon>Bacteria</taxon>
        <taxon>Bacillati</taxon>
        <taxon>Actinomycetota</taxon>
        <taxon>Actinomycetes</taxon>
        <taxon>Micrococcales</taxon>
        <taxon>Microbacteriaceae</taxon>
        <taxon>Rathayibacter</taxon>
    </lineage>
</organism>
<gene>
    <name evidence="8" type="ORF">A6122_2444</name>
</gene>
<keyword evidence="4" id="KW-0572">Peptidoglycan-anchor</keyword>
<evidence type="ECO:0000256" key="4">
    <source>
        <dbReference type="ARBA" id="ARBA00023088"/>
    </source>
</evidence>
<dbReference type="RefSeq" id="WP_068255595.1">
    <property type="nucleotide sequence ID" value="NZ_CP015515.1"/>
</dbReference>
<keyword evidence="9" id="KW-1185">Reference proteome</keyword>
<dbReference type="NCBIfam" id="TIGR01167">
    <property type="entry name" value="LPXTG_anchor"/>
    <property type="match status" value="1"/>
</dbReference>
<protein>
    <recommendedName>
        <fullName evidence="7">Gram-positive cocci surface proteins LPxTG domain-containing protein</fullName>
    </recommendedName>
</protein>
<keyword evidence="3 6" id="KW-0732">Signal</keyword>
<dbReference type="Proteomes" id="UP000077071">
    <property type="component" value="Chromosome"/>
</dbReference>
<keyword evidence="1" id="KW-0134">Cell wall</keyword>
<dbReference type="InterPro" id="IPR019931">
    <property type="entry name" value="LPXTG_anchor"/>
</dbReference>
<evidence type="ECO:0000256" key="2">
    <source>
        <dbReference type="ARBA" id="ARBA00022525"/>
    </source>
</evidence>
<keyword evidence="5" id="KW-0472">Membrane</keyword>